<dbReference type="eggNOG" id="COG5006">
    <property type="taxonomic scope" value="Bacteria"/>
</dbReference>
<proteinExistence type="predicted"/>
<dbReference type="PANTHER" id="PTHR42920">
    <property type="entry name" value="OS03G0707200 PROTEIN-RELATED"/>
    <property type="match status" value="1"/>
</dbReference>
<dbReference type="SUPFAM" id="SSF103481">
    <property type="entry name" value="Multidrug resistance efflux transporter EmrE"/>
    <property type="match status" value="1"/>
</dbReference>
<evidence type="ECO:0000256" key="6">
    <source>
        <dbReference type="SAM" id="Phobius"/>
    </source>
</evidence>
<dbReference type="InterPro" id="IPR051258">
    <property type="entry name" value="Diverse_Substrate_Transporter"/>
</dbReference>
<evidence type="ECO:0000256" key="5">
    <source>
        <dbReference type="ARBA" id="ARBA00023136"/>
    </source>
</evidence>
<keyword evidence="5 6" id="KW-0472">Membrane</keyword>
<organism evidence="8 9">
    <name type="scientific">Pararhodospirillum photometricum DSM 122</name>
    <dbReference type="NCBI Taxonomy" id="1150469"/>
    <lineage>
        <taxon>Bacteria</taxon>
        <taxon>Pseudomonadati</taxon>
        <taxon>Pseudomonadota</taxon>
        <taxon>Alphaproteobacteria</taxon>
        <taxon>Rhodospirillales</taxon>
        <taxon>Rhodospirillaceae</taxon>
        <taxon>Pararhodospirillum</taxon>
    </lineage>
</organism>
<evidence type="ECO:0000313" key="9">
    <source>
        <dbReference type="Proteomes" id="UP000033220"/>
    </source>
</evidence>
<keyword evidence="2" id="KW-1003">Cell membrane</keyword>
<gene>
    <name evidence="8" type="ORF">RSPPHO_01908</name>
</gene>
<evidence type="ECO:0000313" key="8">
    <source>
        <dbReference type="EMBL" id="CCG08534.1"/>
    </source>
</evidence>
<accession>H6SKL9</accession>
<dbReference type="AlphaFoldDB" id="H6SKL9"/>
<dbReference type="GO" id="GO:0005886">
    <property type="term" value="C:plasma membrane"/>
    <property type="evidence" value="ECO:0007669"/>
    <property type="project" value="UniProtKB-SubCell"/>
</dbReference>
<dbReference type="InterPro" id="IPR037185">
    <property type="entry name" value="EmrE-like"/>
</dbReference>
<evidence type="ECO:0000259" key="7">
    <source>
        <dbReference type="Pfam" id="PF00892"/>
    </source>
</evidence>
<dbReference type="Pfam" id="PF00892">
    <property type="entry name" value="EamA"/>
    <property type="match status" value="1"/>
</dbReference>
<evidence type="ECO:0000256" key="2">
    <source>
        <dbReference type="ARBA" id="ARBA00022475"/>
    </source>
</evidence>
<keyword evidence="3 6" id="KW-0812">Transmembrane</keyword>
<protein>
    <recommendedName>
        <fullName evidence="7">EamA domain-containing protein</fullName>
    </recommendedName>
</protein>
<dbReference type="KEGG" id="rpm:RSPPHO_01908"/>
<keyword evidence="4 6" id="KW-1133">Transmembrane helix</keyword>
<reference evidence="8 9" key="1">
    <citation type="submission" date="2012-02" db="EMBL/GenBank/DDBJ databases">
        <title>Shotgun genome sequence of Phaeospirillum photometricum DSM 122.</title>
        <authorList>
            <person name="Duquesne K."/>
            <person name="Sturgis J."/>
        </authorList>
    </citation>
    <scope>NUCLEOTIDE SEQUENCE [LARGE SCALE GENOMIC DNA]</scope>
    <source>
        <strain evidence="9">DSM122</strain>
    </source>
</reference>
<keyword evidence="9" id="KW-1185">Reference proteome</keyword>
<name>H6SKL9_PARPM</name>
<dbReference type="PANTHER" id="PTHR42920:SF5">
    <property type="entry name" value="EAMA DOMAIN-CONTAINING PROTEIN"/>
    <property type="match status" value="1"/>
</dbReference>
<dbReference type="HOGENOM" id="CLU_057295_0_1_5"/>
<sequence length="293" mass="30055">MKMTVRSLALPSSSVATLAPLGAAVLAMVSITLGASFAKGLFPAIGAAGTTTLRLALAAVILSLVLGLWRVRLTRRTVVAALPYGLVMGAMNLLFYLSIQRLPLGIALAIEFTGPLALALFYSRQRTDFVWIALAVAGLLLLLPLEASDAALDPLGVALALAAGVFWAAYIVTGQRAGAVLGAQAPMLGMIVAALAVAPFGVWEAGTALLQPAILMSGLAVAVLSSAIPYSLEMIALRRLPARSFGILTSGEPAVGAVMGMLLLGEMLPLSHWLGIVAVVGASIGTAMMSRRG</sequence>
<feature type="transmembrane region" description="Helical" evidence="6">
    <location>
        <begin position="44"/>
        <end position="66"/>
    </location>
</feature>
<feature type="transmembrane region" description="Helical" evidence="6">
    <location>
        <begin position="209"/>
        <end position="232"/>
    </location>
</feature>
<feature type="transmembrane region" description="Helical" evidence="6">
    <location>
        <begin position="129"/>
        <end position="145"/>
    </location>
</feature>
<evidence type="ECO:0000256" key="3">
    <source>
        <dbReference type="ARBA" id="ARBA00022692"/>
    </source>
</evidence>
<dbReference type="EMBL" id="HE663493">
    <property type="protein sequence ID" value="CCG08534.1"/>
    <property type="molecule type" value="Genomic_DNA"/>
</dbReference>
<evidence type="ECO:0000256" key="4">
    <source>
        <dbReference type="ARBA" id="ARBA00022989"/>
    </source>
</evidence>
<comment type="subcellular location">
    <subcellularLocation>
        <location evidence="1">Cell membrane</location>
        <topology evidence="1">Multi-pass membrane protein</topology>
    </subcellularLocation>
</comment>
<dbReference type="Proteomes" id="UP000033220">
    <property type="component" value="Chromosome DSM 122"/>
</dbReference>
<feature type="transmembrane region" description="Helical" evidence="6">
    <location>
        <begin position="78"/>
        <end position="98"/>
    </location>
</feature>
<feature type="transmembrane region" description="Helical" evidence="6">
    <location>
        <begin position="270"/>
        <end position="289"/>
    </location>
</feature>
<feature type="transmembrane region" description="Helical" evidence="6">
    <location>
        <begin position="244"/>
        <end position="264"/>
    </location>
</feature>
<feature type="transmembrane region" description="Helical" evidence="6">
    <location>
        <begin position="104"/>
        <end position="122"/>
    </location>
</feature>
<feature type="domain" description="EamA" evidence="7">
    <location>
        <begin position="155"/>
        <end position="285"/>
    </location>
</feature>
<evidence type="ECO:0000256" key="1">
    <source>
        <dbReference type="ARBA" id="ARBA00004651"/>
    </source>
</evidence>
<feature type="transmembrane region" description="Helical" evidence="6">
    <location>
        <begin position="151"/>
        <end position="173"/>
    </location>
</feature>
<feature type="transmembrane region" description="Helical" evidence="6">
    <location>
        <begin position="185"/>
        <end position="203"/>
    </location>
</feature>
<dbReference type="InterPro" id="IPR000620">
    <property type="entry name" value="EamA_dom"/>
</dbReference>
<dbReference type="PATRIC" id="fig|1150469.3.peg.2144"/>